<dbReference type="InterPro" id="IPR006976">
    <property type="entry name" value="VanZ-like"/>
</dbReference>
<proteinExistence type="predicted"/>
<feature type="transmembrane region" description="Helical" evidence="1">
    <location>
        <begin position="5"/>
        <end position="24"/>
    </location>
</feature>
<keyword evidence="1" id="KW-0472">Membrane</keyword>
<organism evidence="3 4">
    <name type="scientific">Fimbriimonas ginsengisoli</name>
    <dbReference type="NCBI Taxonomy" id="1005039"/>
    <lineage>
        <taxon>Bacteria</taxon>
        <taxon>Bacillati</taxon>
        <taxon>Armatimonadota</taxon>
        <taxon>Fimbriimonadia</taxon>
        <taxon>Fimbriimonadales</taxon>
        <taxon>Fimbriimonadaceae</taxon>
        <taxon>Fimbriimonas</taxon>
    </lineage>
</organism>
<keyword evidence="1" id="KW-1133">Transmembrane helix</keyword>
<feature type="transmembrane region" description="Helical" evidence="1">
    <location>
        <begin position="62"/>
        <end position="82"/>
    </location>
</feature>
<keyword evidence="1" id="KW-0812">Transmembrane</keyword>
<accession>A0A931PTF1</accession>
<dbReference type="AlphaFoldDB" id="A0A931PTF1"/>
<feature type="transmembrane region" description="Helical" evidence="1">
    <location>
        <begin position="117"/>
        <end position="138"/>
    </location>
</feature>
<dbReference type="NCBIfam" id="NF037970">
    <property type="entry name" value="vanZ_1"/>
    <property type="match status" value="1"/>
</dbReference>
<dbReference type="Pfam" id="PF04892">
    <property type="entry name" value="VanZ"/>
    <property type="match status" value="1"/>
</dbReference>
<gene>
    <name evidence="3" type="primary">vanZ</name>
    <name evidence="3" type="ORF">HYR64_04235</name>
</gene>
<evidence type="ECO:0000313" key="3">
    <source>
        <dbReference type="EMBL" id="MBI1756299.1"/>
    </source>
</evidence>
<dbReference type="PROSITE" id="PS51257">
    <property type="entry name" value="PROKAR_LIPOPROTEIN"/>
    <property type="match status" value="1"/>
</dbReference>
<dbReference type="Proteomes" id="UP000727962">
    <property type="component" value="Unassembled WGS sequence"/>
</dbReference>
<evidence type="ECO:0000256" key="1">
    <source>
        <dbReference type="SAM" id="Phobius"/>
    </source>
</evidence>
<protein>
    <submittedName>
        <fullName evidence="3">VanZ family protein</fullName>
    </submittedName>
</protein>
<reference evidence="3" key="1">
    <citation type="submission" date="2020-07" db="EMBL/GenBank/DDBJ databases">
        <title>Huge and variable diversity of episymbiotic CPR bacteria and DPANN archaea in groundwater ecosystems.</title>
        <authorList>
            <person name="He C.Y."/>
            <person name="Keren R."/>
            <person name="Whittaker M."/>
            <person name="Farag I.F."/>
            <person name="Doudna J."/>
            <person name="Cate J.H.D."/>
            <person name="Banfield J.F."/>
        </authorList>
    </citation>
    <scope>NUCLEOTIDE SEQUENCE</scope>
    <source>
        <strain evidence="3">NC_groundwater_17_Pr7_B-0.1um_64_12</strain>
    </source>
</reference>
<name>A0A931PTF1_FIMGI</name>
<dbReference type="EMBL" id="JACOSL010000027">
    <property type="protein sequence ID" value="MBI1756299.1"/>
    <property type="molecule type" value="Genomic_DNA"/>
</dbReference>
<sequence>MTKRWLAVASWAGVIFFTSCFYIPSRRLVHSVADLNPVGISEASFSTFWRHWWWAFVKGYHVLEYTILTGLVISALTCVAGANRRIGIAGGAALLFACSDEWHQTFVRDRGGTASDVAIDSIGIALVVLWFVVAAWRAKVTADDSYLSG</sequence>
<evidence type="ECO:0000313" key="4">
    <source>
        <dbReference type="Proteomes" id="UP000727962"/>
    </source>
</evidence>
<feature type="domain" description="VanZ-like" evidence="2">
    <location>
        <begin position="5"/>
        <end position="132"/>
    </location>
</feature>
<evidence type="ECO:0000259" key="2">
    <source>
        <dbReference type="Pfam" id="PF04892"/>
    </source>
</evidence>
<comment type="caution">
    <text evidence="3">The sequence shown here is derived from an EMBL/GenBank/DDBJ whole genome shotgun (WGS) entry which is preliminary data.</text>
</comment>